<dbReference type="HOGENOM" id="CLU_691616_0_0_1"/>
<dbReference type="VEuPathDB" id="TriTrypDB:LMJSD75_360079300"/>
<dbReference type="RefSeq" id="XP_001687242.1">
    <property type="nucleotide sequence ID" value="XM_001687190.1"/>
</dbReference>
<evidence type="ECO:0008006" key="3">
    <source>
        <dbReference type="Google" id="ProtNLM"/>
    </source>
</evidence>
<dbReference type="InterPro" id="IPR040134">
    <property type="entry name" value="PSMD12/CSN4"/>
</dbReference>
<dbReference type="InParanoid" id="Q4Q0A6"/>
<evidence type="ECO:0000313" key="2">
    <source>
        <dbReference type="Proteomes" id="UP000000542"/>
    </source>
</evidence>
<dbReference type="OMA" id="LAKTFEC"/>
<organism evidence="1 2">
    <name type="scientific">Leishmania major</name>
    <dbReference type="NCBI Taxonomy" id="5664"/>
    <lineage>
        <taxon>Eukaryota</taxon>
        <taxon>Discoba</taxon>
        <taxon>Euglenozoa</taxon>
        <taxon>Kinetoplastea</taxon>
        <taxon>Metakinetoplastina</taxon>
        <taxon>Trypanosomatida</taxon>
        <taxon>Trypanosomatidae</taxon>
        <taxon>Leishmaniinae</taxon>
        <taxon>Leishmania</taxon>
    </lineage>
</organism>
<protein>
    <recommendedName>
        <fullName evidence="3">Cop9 signalosome complex subunit</fullName>
    </recommendedName>
</protein>
<dbReference type="EMBL" id="FR796432">
    <property type="protein sequence ID" value="CAJ09629.1"/>
    <property type="molecule type" value="Genomic_DNA"/>
</dbReference>
<dbReference type="KEGG" id="lma:LMJF_36_6510"/>
<dbReference type="VEuPathDB" id="TriTrypDB:LmjF.36.6510"/>
<dbReference type="AlphaFoldDB" id="Q4Q0A6"/>
<dbReference type="GO" id="GO:0005737">
    <property type="term" value="C:cytoplasm"/>
    <property type="evidence" value="ECO:0000318"/>
    <property type="project" value="GO_Central"/>
</dbReference>
<dbReference type="VEuPathDB" id="TriTrypDB:LMJFC_360085200"/>
<dbReference type="VEuPathDB" id="TriTrypDB:LMJLV39_360079500"/>
<keyword evidence="2" id="KW-1185">Reference proteome</keyword>
<evidence type="ECO:0000313" key="1">
    <source>
        <dbReference type="EMBL" id="CAJ09629.1"/>
    </source>
</evidence>
<dbReference type="eggNOG" id="ENOG502SKFE">
    <property type="taxonomic scope" value="Eukaryota"/>
</dbReference>
<dbReference type="Gene3D" id="1.10.10.10">
    <property type="entry name" value="Winged helix-like DNA-binding domain superfamily/Winged helix DNA-binding domain"/>
    <property type="match status" value="1"/>
</dbReference>
<accession>Q4Q0A6</accession>
<dbReference type="Proteomes" id="UP000000542">
    <property type="component" value="Chromosome 36"/>
</dbReference>
<reference evidence="1 2" key="1">
    <citation type="journal article" date="2005" name="Science">
        <title>The genome of the kinetoplastid parasite, Leishmania major.</title>
        <authorList>
            <person name="Ivens A.C."/>
            <person name="Peacock C.S."/>
            <person name="Worthey E.A."/>
            <person name="Murphy L."/>
            <person name="Aggarwal G."/>
            <person name="Berriman M."/>
            <person name="Sisk E."/>
            <person name="Rajandream M.A."/>
            <person name="Adlem E."/>
            <person name="Aert R."/>
            <person name="Anupama A."/>
            <person name="Apostolou Z."/>
            <person name="Attipoe P."/>
            <person name="Bason N."/>
            <person name="Bauser C."/>
            <person name="Beck A."/>
            <person name="Beverley S.M."/>
            <person name="Bianchettin G."/>
            <person name="Borzym K."/>
            <person name="Bothe G."/>
            <person name="Bruschi C.V."/>
            <person name="Collins M."/>
            <person name="Cadag E."/>
            <person name="Ciarloni L."/>
            <person name="Clayton C."/>
            <person name="Coulson R.M."/>
            <person name="Cronin A."/>
            <person name="Cruz A.K."/>
            <person name="Davies R.M."/>
            <person name="De Gaudenzi J."/>
            <person name="Dobson D.E."/>
            <person name="Duesterhoeft A."/>
            <person name="Fazelina G."/>
            <person name="Fosker N."/>
            <person name="Frasch A.C."/>
            <person name="Fraser A."/>
            <person name="Fuchs M."/>
            <person name="Gabel C."/>
            <person name="Goble A."/>
            <person name="Goffeau A."/>
            <person name="Harris D."/>
            <person name="Hertz-Fowler C."/>
            <person name="Hilbert H."/>
            <person name="Horn D."/>
            <person name="Huang Y."/>
            <person name="Klages S."/>
            <person name="Knights A."/>
            <person name="Kube M."/>
            <person name="Larke N."/>
            <person name="Litvin L."/>
            <person name="Lord A."/>
            <person name="Louie T."/>
            <person name="Marra M."/>
            <person name="Masuy D."/>
            <person name="Matthews K."/>
            <person name="Michaeli S."/>
            <person name="Mottram J.C."/>
            <person name="Muller-Auer S."/>
            <person name="Munden H."/>
            <person name="Nelson S."/>
            <person name="Norbertczak H."/>
            <person name="Oliver K."/>
            <person name="O'neil S."/>
            <person name="Pentony M."/>
            <person name="Pohl T.M."/>
            <person name="Price C."/>
            <person name="Purnelle B."/>
            <person name="Quail M.A."/>
            <person name="Rabbinowitsch E."/>
            <person name="Reinhardt R."/>
            <person name="Rieger M."/>
            <person name="Rinta J."/>
            <person name="Robben J."/>
            <person name="Robertson L."/>
            <person name="Ruiz J.C."/>
            <person name="Rutter S."/>
            <person name="Saunders D."/>
            <person name="Schafer M."/>
            <person name="Schein J."/>
            <person name="Schwartz D.C."/>
            <person name="Seeger K."/>
            <person name="Seyler A."/>
            <person name="Sharp S."/>
            <person name="Shin H."/>
            <person name="Sivam D."/>
            <person name="Squares R."/>
            <person name="Squares S."/>
            <person name="Tosato V."/>
            <person name="Vogt C."/>
            <person name="Volckaert G."/>
            <person name="Wambutt R."/>
            <person name="Warren T."/>
            <person name="Wedler H."/>
            <person name="Woodward J."/>
            <person name="Zhou S."/>
            <person name="Zimmermann W."/>
            <person name="Smith D.F."/>
            <person name="Blackwell J.M."/>
            <person name="Stuart K.D."/>
            <person name="Barrell B."/>
            <person name="Myler P.J."/>
        </authorList>
    </citation>
    <scope>NUCLEOTIDE SEQUENCE [LARGE SCALE GENOMIC DNA]</scope>
    <source>
        <strain evidence="2">MHOM/IL/81/Friedlin</strain>
    </source>
</reference>
<sequence>MSEASTPFAWATVDAALTRGNASGAAVTALEGLRAATFSGREQFFSQLSSVLLSRARAPETASCVAEACEALWRMPEFRSNSSSGSSLTGEALLLAVALATAYTTVDKLERAISFDAEVLQSSAFFTYNGLTPWDRLACVARVLRASRVTANPRHADSAVQKGMSLYHGIAVRERLESGDEETQRHIHAVVCAYLLELGLYRQERRDYLRAFQSFFVLHESSDDAAALQRAALCALCVREGEADRQAALYGVMQRGSAALLTLPLYNYVQIAYNGQLFSAADVEGVLAAAGSYAPQPILRDALREHNIIVLAKTFECVHWRSLCLHMDDKNITEGELYDLLVSMVRSHRVCAAIHHDTGFIEFTSAAGAHAQITDTDAFKRIAAAAAAIAKARPELLLV</sequence>
<name>Q4Q0A6_LEIMA</name>
<gene>
    <name evidence="1" type="ORF">LMJF_36_6510</name>
</gene>
<dbReference type="PANTHER" id="PTHR10855">
    <property type="entry name" value="26S PROTEASOME NON-ATPASE REGULATORY SUBUNIT 12/COP9 SIGNALOSOME COMPLEX SUBUNIT 4"/>
    <property type="match status" value="1"/>
</dbReference>
<proteinExistence type="predicted"/>
<reference evidence="1 2" key="2">
    <citation type="journal article" date="2011" name="Genome Res.">
        <title>Chromosome and gene copy number variation allow major structural change between species and strains of Leishmania.</title>
        <authorList>
            <person name="Rogers M.B."/>
            <person name="Hilley J.D."/>
            <person name="Dickens N.J."/>
            <person name="Wilkes J."/>
            <person name="Bates P.A."/>
            <person name="Depledge D.P."/>
            <person name="Harris D."/>
            <person name="Her Y."/>
            <person name="Herzyk P."/>
            <person name="Imamura H."/>
            <person name="Otto T.D."/>
            <person name="Sanders M."/>
            <person name="Seeger K."/>
            <person name="Dujardin J.C."/>
            <person name="Berriman M."/>
            <person name="Smith D.F."/>
            <person name="Hertz-Fowler C."/>
            <person name="Mottram J.C."/>
        </authorList>
    </citation>
    <scope>NUCLEOTIDE SEQUENCE [LARGE SCALE GENOMIC DNA]</scope>
    <source>
        <strain evidence="2">MHOM/IL/81/Friedlin</strain>
    </source>
</reference>
<dbReference type="GeneID" id="5655964"/>
<dbReference type="GO" id="GO:0008541">
    <property type="term" value="C:proteasome regulatory particle, lid subcomplex"/>
    <property type="evidence" value="ECO:0000318"/>
    <property type="project" value="GO_Central"/>
</dbReference>
<dbReference type="PANTHER" id="PTHR10855:SF1">
    <property type="entry name" value="26S PROTEASOME NON-ATPASE REGULATORY SUBUNIT 12"/>
    <property type="match status" value="1"/>
</dbReference>
<dbReference type="InterPro" id="IPR036388">
    <property type="entry name" value="WH-like_DNA-bd_sf"/>
</dbReference>